<protein>
    <recommendedName>
        <fullName evidence="1">Mga helix-turn-helix domain-containing protein</fullName>
    </recommendedName>
</protein>
<dbReference type="Pfam" id="PF05043">
    <property type="entry name" value="Mga"/>
    <property type="match status" value="1"/>
</dbReference>
<dbReference type="EMBL" id="NGJS01000007">
    <property type="protein sequence ID" value="RST98936.1"/>
    <property type="molecule type" value="Genomic_DNA"/>
</dbReference>
<evidence type="ECO:0000259" key="1">
    <source>
        <dbReference type="Pfam" id="PF05043"/>
    </source>
</evidence>
<comment type="caution">
    <text evidence="2">The sequence shown here is derived from an EMBL/GenBank/DDBJ whole genome shotgun (WGS) entry which is preliminary data.</text>
</comment>
<dbReference type="InterPro" id="IPR007737">
    <property type="entry name" value="Mga_HTH"/>
</dbReference>
<keyword evidence="3" id="KW-1185">Reference proteome</keyword>
<dbReference type="OrthoDB" id="2172547at2"/>
<proteinExistence type="predicted"/>
<organism evidence="2 3">
    <name type="scientific">Vagococcus vulneris</name>
    <dbReference type="NCBI Taxonomy" id="1977869"/>
    <lineage>
        <taxon>Bacteria</taxon>
        <taxon>Bacillati</taxon>
        <taxon>Bacillota</taxon>
        <taxon>Bacilli</taxon>
        <taxon>Lactobacillales</taxon>
        <taxon>Enterococcaceae</taxon>
        <taxon>Vagococcus</taxon>
    </lineage>
</organism>
<dbReference type="AlphaFoldDB" id="A0A429ZYB5"/>
<gene>
    <name evidence="2" type="ORF">CBF37_06090</name>
</gene>
<dbReference type="Proteomes" id="UP000287857">
    <property type="component" value="Unassembled WGS sequence"/>
</dbReference>
<name>A0A429ZYB5_9ENTE</name>
<evidence type="ECO:0000313" key="3">
    <source>
        <dbReference type="Proteomes" id="UP000287857"/>
    </source>
</evidence>
<feature type="domain" description="Mga helix-turn-helix" evidence="1">
    <location>
        <begin position="87"/>
        <end position="168"/>
    </location>
</feature>
<reference evidence="2 3" key="1">
    <citation type="submission" date="2017-05" db="EMBL/GenBank/DDBJ databases">
        <title>Vagococcus spp. assemblies.</title>
        <authorList>
            <person name="Gulvik C.A."/>
        </authorList>
    </citation>
    <scope>NUCLEOTIDE SEQUENCE [LARGE SCALE GENOMIC DNA]</scope>
    <source>
        <strain evidence="2 3">SS1995</strain>
    </source>
</reference>
<accession>A0A429ZYB5</accession>
<dbReference type="RefSeq" id="WP_125983859.1">
    <property type="nucleotide sequence ID" value="NZ_NGJS01000007.1"/>
</dbReference>
<sequence>MEHIGQALLAEKELVKLGIFSKVFQQGIVLKSYLVDEYNLTVQRLGTIITELNHDLAMVGSTVIVESDGHVIMPSDVLNDHHYVTILNELERLYYLHSNRYLLLCHLLEERVSTSIELSKKLNLSHSYTYKISEDVNRFFEDTHLSIQIKRNKGQWSIEGNEYELRIIDFLLHQFSYNLMIDEVDSRLPTQHQRSDKLNPCSIQKYQVFTNICQTAQTRNCELVHVSDEAKFFFDILTVYFPEMKTTETPMPEQVFYWVMIIFFIPELMSAEDKTAIGRLLWESPKKFKLLAIIDQVTTIAIKHQFVAESDMFDFCYELFSHYIVYHDFSYWKFLMTPADYSYCSPAQYALYEDIQMNVSTRLSKPLETILMKRSVELSLGYRQIQPSNVLKVYIMFYYRVLDRGIIKNLIVSTYNTDVVMVCDTLAEADVVVTDVVLKQINDDNYFYFSNIKDSCNWVRLNTFLQQRIMSRRFI</sequence>
<evidence type="ECO:0000313" key="2">
    <source>
        <dbReference type="EMBL" id="RST98936.1"/>
    </source>
</evidence>